<gene>
    <name evidence="9" type="ORF">F0L68_35695</name>
</gene>
<feature type="transmembrane region" description="Helical" evidence="7">
    <location>
        <begin position="57"/>
        <end position="77"/>
    </location>
</feature>
<feature type="transmembrane region" description="Helical" evidence="7">
    <location>
        <begin position="148"/>
        <end position="171"/>
    </location>
</feature>
<dbReference type="OrthoDB" id="7375466at2"/>
<dbReference type="InterPro" id="IPR005829">
    <property type="entry name" value="Sugar_transporter_CS"/>
</dbReference>
<feature type="transmembrane region" description="Helical" evidence="7">
    <location>
        <begin position="277"/>
        <end position="301"/>
    </location>
</feature>
<name>A0A5B2WN44_9PSEU</name>
<evidence type="ECO:0000256" key="4">
    <source>
        <dbReference type="ARBA" id="ARBA00022692"/>
    </source>
</evidence>
<keyword evidence="10" id="KW-1185">Reference proteome</keyword>
<dbReference type="PANTHER" id="PTHR42718">
    <property type="entry name" value="MAJOR FACILITATOR SUPERFAMILY MULTIDRUG TRANSPORTER MFSC"/>
    <property type="match status" value="1"/>
</dbReference>
<protein>
    <submittedName>
        <fullName evidence="9">MFS transporter</fullName>
    </submittedName>
</protein>
<evidence type="ECO:0000313" key="10">
    <source>
        <dbReference type="Proteomes" id="UP000323454"/>
    </source>
</evidence>
<dbReference type="InterPro" id="IPR036259">
    <property type="entry name" value="MFS_trans_sf"/>
</dbReference>
<feature type="transmembrane region" description="Helical" evidence="7">
    <location>
        <begin position="343"/>
        <end position="362"/>
    </location>
</feature>
<keyword evidence="6 7" id="KW-0472">Membrane</keyword>
<dbReference type="InterPro" id="IPR020846">
    <property type="entry name" value="MFS_dom"/>
</dbReference>
<feature type="transmembrane region" description="Helical" evidence="7">
    <location>
        <begin position="313"/>
        <end position="331"/>
    </location>
</feature>
<dbReference type="GO" id="GO:0005886">
    <property type="term" value="C:plasma membrane"/>
    <property type="evidence" value="ECO:0007669"/>
    <property type="project" value="UniProtKB-SubCell"/>
</dbReference>
<keyword evidence="5 7" id="KW-1133">Transmembrane helix</keyword>
<dbReference type="CDD" id="cd17321">
    <property type="entry name" value="MFS_MMR_MDR_like"/>
    <property type="match status" value="1"/>
</dbReference>
<feature type="transmembrane region" description="Helical" evidence="7">
    <location>
        <begin position="89"/>
        <end position="112"/>
    </location>
</feature>
<evidence type="ECO:0000256" key="2">
    <source>
        <dbReference type="ARBA" id="ARBA00022448"/>
    </source>
</evidence>
<feature type="transmembrane region" description="Helical" evidence="7">
    <location>
        <begin position="208"/>
        <end position="228"/>
    </location>
</feature>
<dbReference type="InterPro" id="IPR011701">
    <property type="entry name" value="MFS"/>
</dbReference>
<keyword evidence="2" id="KW-0813">Transport</keyword>
<accession>A0A5B2WN44</accession>
<dbReference type="PRINTS" id="PR01036">
    <property type="entry name" value="TCRTETB"/>
</dbReference>
<comment type="caution">
    <text evidence="9">The sequence shown here is derived from an EMBL/GenBank/DDBJ whole genome shotgun (WGS) entry which is preliminary data.</text>
</comment>
<evidence type="ECO:0000256" key="6">
    <source>
        <dbReference type="ARBA" id="ARBA00023136"/>
    </source>
</evidence>
<dbReference type="RefSeq" id="WP_149854318.1">
    <property type="nucleotide sequence ID" value="NZ_VUOB01000075.1"/>
</dbReference>
<dbReference type="Pfam" id="PF07690">
    <property type="entry name" value="MFS_1"/>
    <property type="match status" value="1"/>
</dbReference>
<evidence type="ECO:0000256" key="1">
    <source>
        <dbReference type="ARBA" id="ARBA00004651"/>
    </source>
</evidence>
<organism evidence="9 10">
    <name type="scientific">Solihabitans fulvus</name>
    <dbReference type="NCBI Taxonomy" id="1892852"/>
    <lineage>
        <taxon>Bacteria</taxon>
        <taxon>Bacillati</taxon>
        <taxon>Actinomycetota</taxon>
        <taxon>Actinomycetes</taxon>
        <taxon>Pseudonocardiales</taxon>
        <taxon>Pseudonocardiaceae</taxon>
        <taxon>Solihabitans</taxon>
    </lineage>
</organism>
<feature type="transmembrane region" description="Helical" evidence="7">
    <location>
        <begin position="118"/>
        <end position="136"/>
    </location>
</feature>
<dbReference type="Gene3D" id="1.20.1250.20">
    <property type="entry name" value="MFS general substrate transporter like domains"/>
    <property type="match status" value="1"/>
</dbReference>
<dbReference type="NCBIfam" id="TIGR00711">
    <property type="entry name" value="efflux_EmrB"/>
    <property type="match status" value="1"/>
</dbReference>
<feature type="domain" description="Major facilitator superfamily (MFS) profile" evidence="8">
    <location>
        <begin position="23"/>
        <end position="465"/>
    </location>
</feature>
<evidence type="ECO:0000256" key="5">
    <source>
        <dbReference type="ARBA" id="ARBA00022989"/>
    </source>
</evidence>
<dbReference type="AlphaFoldDB" id="A0A5B2WN44"/>
<feature type="transmembrane region" description="Helical" evidence="7">
    <location>
        <begin position="437"/>
        <end position="461"/>
    </location>
</feature>
<dbReference type="GO" id="GO:0022857">
    <property type="term" value="F:transmembrane transporter activity"/>
    <property type="evidence" value="ECO:0007669"/>
    <property type="project" value="InterPro"/>
</dbReference>
<evidence type="ECO:0000259" key="8">
    <source>
        <dbReference type="PROSITE" id="PS50850"/>
    </source>
</evidence>
<feature type="transmembrane region" description="Helical" evidence="7">
    <location>
        <begin position="374"/>
        <end position="394"/>
    </location>
</feature>
<keyword evidence="4 7" id="KW-0812">Transmembrane</keyword>
<feature type="transmembrane region" description="Helical" evidence="7">
    <location>
        <begin position="240"/>
        <end position="257"/>
    </location>
</feature>
<reference evidence="9 10" key="1">
    <citation type="submission" date="2019-09" db="EMBL/GenBank/DDBJ databases">
        <title>Goodfellowia gen. nov., a new genus of the Pseudonocardineae related to Actinoalloteichus, containing Goodfellowia coeruleoviolacea gen. nov., comb. nov. gen. nov., comb. nov.</title>
        <authorList>
            <person name="Labeda D."/>
        </authorList>
    </citation>
    <scope>NUCLEOTIDE SEQUENCE [LARGE SCALE GENOMIC DNA]</scope>
    <source>
        <strain evidence="9 10">AN110305</strain>
    </source>
</reference>
<dbReference type="InterPro" id="IPR004638">
    <property type="entry name" value="EmrB-like"/>
</dbReference>
<evidence type="ECO:0000313" key="9">
    <source>
        <dbReference type="EMBL" id="KAA2252394.1"/>
    </source>
</evidence>
<dbReference type="Proteomes" id="UP000323454">
    <property type="component" value="Unassembled WGS sequence"/>
</dbReference>
<reference evidence="9 10" key="2">
    <citation type="submission" date="2019-09" db="EMBL/GenBank/DDBJ databases">
        <authorList>
            <person name="Jin C."/>
        </authorList>
    </citation>
    <scope>NUCLEOTIDE SEQUENCE [LARGE SCALE GENOMIC DNA]</scope>
    <source>
        <strain evidence="9 10">AN110305</strain>
    </source>
</reference>
<evidence type="ECO:0000256" key="3">
    <source>
        <dbReference type="ARBA" id="ARBA00022475"/>
    </source>
</evidence>
<dbReference type="EMBL" id="VUOB01000075">
    <property type="protein sequence ID" value="KAA2252394.1"/>
    <property type="molecule type" value="Genomic_DNA"/>
</dbReference>
<proteinExistence type="predicted"/>
<feature type="transmembrane region" description="Helical" evidence="7">
    <location>
        <begin position="21"/>
        <end position="45"/>
    </location>
</feature>
<dbReference type="PANTHER" id="PTHR42718:SF46">
    <property type="entry name" value="BLR6921 PROTEIN"/>
    <property type="match status" value="1"/>
</dbReference>
<comment type="subcellular location">
    <subcellularLocation>
        <location evidence="1">Cell membrane</location>
        <topology evidence="1">Multi-pass membrane protein</topology>
    </subcellularLocation>
</comment>
<feature type="transmembrane region" description="Helical" evidence="7">
    <location>
        <begin position="177"/>
        <end position="196"/>
    </location>
</feature>
<sequence length="476" mass="47663">MSQTTAAGQHPAHASPTPRRWRVLVLLCLAQFMVILDVTVVNVALPVIADQLGLERAGLTWVVTAYTLCLGGLMLLGGRLADALGRRRVFLIGLAVFTLASLGSGLAVNATMLVASRAAQGIGAALLSPSALSIVTTTFHGPERNKALGVWAALGGAGAAAGVLLGGLFTAGPGWEWVFFINVPVGVLVAIALPLLLPGGATASGGRVDVSGALLVTGGVAGLIYGLVRAGDTGWGEAGTLAALAAGAVLLAAFVVIERKNVNPLVRLGILAHRPVLAGNLVMLAASGLLLSSFFLCSQYLQHVLRLSPLSTGALFLPVALVIGLGTHLGIRVIGRFGGRPAAAVGFALAAVGAFLLAQLPAEGNAWTDVLPGFAVAGLGLGAAFVTATTTAMAHVDPHDAGMTSGLINTGHELGASLGIAFVSTLAAASLDTGGITGFSTAFTGMAVVAAVMVVVAVWLVPAGRPPATDGPVFAH</sequence>
<feature type="transmembrane region" description="Helical" evidence="7">
    <location>
        <begin position="414"/>
        <end position="431"/>
    </location>
</feature>
<dbReference type="PROSITE" id="PS50850">
    <property type="entry name" value="MFS"/>
    <property type="match status" value="1"/>
</dbReference>
<dbReference type="SUPFAM" id="SSF103473">
    <property type="entry name" value="MFS general substrate transporter"/>
    <property type="match status" value="1"/>
</dbReference>
<dbReference type="PROSITE" id="PS00216">
    <property type="entry name" value="SUGAR_TRANSPORT_1"/>
    <property type="match status" value="1"/>
</dbReference>
<keyword evidence="3" id="KW-1003">Cell membrane</keyword>
<evidence type="ECO:0000256" key="7">
    <source>
        <dbReference type="SAM" id="Phobius"/>
    </source>
</evidence>
<dbReference type="Gene3D" id="1.20.1720.10">
    <property type="entry name" value="Multidrug resistance protein D"/>
    <property type="match status" value="1"/>
</dbReference>